<keyword evidence="2" id="KW-1185">Reference proteome</keyword>
<name>A0ABN2YYS0_9ACTN</name>
<dbReference type="SUPFAM" id="SSF48452">
    <property type="entry name" value="TPR-like"/>
    <property type="match status" value="1"/>
</dbReference>
<dbReference type="Proteomes" id="UP001422759">
    <property type="component" value="Unassembled WGS sequence"/>
</dbReference>
<sequence length="449" mass="49280">MIFPVVGVPDMTDSMASPGLPGRLLADPEMIAACAARDFALIFQLAKRKGGFHASRIARACDLTPSRVGEVMNGKPKITNIAVIERIADGLGIPGHLLGLAARNWERPMVPTPRRPAPTPRQAAGPWLAEVMPPSPGLDDILAIAAGTRVTPTVLRSLQASIEDYWRRDDEHGGEALRPAVLGQLKYVKGILHDTTDPNFRRSLHGIAAELARLTGWTYFDARQYSTARGYFVDSLRLAREIDDRPFIANVLACLSLQATYQDQAREAVTLARAAQDSARLYGGTPRLMAMLSMREAFGHASAHDQEATHRAINEALHHFERTNPTDDDPAWVQYFDRTKLTVDTGIALGQLGDADAAEPLIAEALQYEATTNLRGRAFHTFWLARTRLQRHEVESACATATEALDLAAVVESPRVLAHLQEFSGLLRPYRSVPVAAELVHRISEMAVR</sequence>
<comment type="caution">
    <text evidence="1">The sequence shown here is derived from an EMBL/GenBank/DDBJ whole genome shotgun (WGS) entry which is preliminary data.</text>
</comment>
<evidence type="ECO:0000313" key="2">
    <source>
        <dbReference type="Proteomes" id="UP001422759"/>
    </source>
</evidence>
<dbReference type="Gene3D" id="1.25.40.10">
    <property type="entry name" value="Tetratricopeptide repeat domain"/>
    <property type="match status" value="1"/>
</dbReference>
<dbReference type="EMBL" id="BAAANT010000004">
    <property type="protein sequence ID" value="GAA2134151.1"/>
    <property type="molecule type" value="Genomic_DNA"/>
</dbReference>
<evidence type="ECO:0008006" key="3">
    <source>
        <dbReference type="Google" id="ProtNLM"/>
    </source>
</evidence>
<protein>
    <recommendedName>
        <fullName evidence="3">Helix-turn-helix protein</fullName>
    </recommendedName>
</protein>
<reference evidence="1 2" key="1">
    <citation type="journal article" date="2019" name="Int. J. Syst. Evol. Microbiol.">
        <title>The Global Catalogue of Microorganisms (GCM) 10K type strain sequencing project: providing services to taxonomists for standard genome sequencing and annotation.</title>
        <authorList>
            <consortium name="The Broad Institute Genomics Platform"/>
            <consortium name="The Broad Institute Genome Sequencing Center for Infectious Disease"/>
            <person name="Wu L."/>
            <person name="Ma J."/>
        </authorList>
    </citation>
    <scope>NUCLEOTIDE SEQUENCE [LARGE SCALE GENOMIC DNA]</scope>
    <source>
        <strain evidence="1 2">JCM 14560</strain>
    </source>
</reference>
<organism evidence="1 2">
    <name type="scientific">Kitasatospora kazusensis</name>
    <dbReference type="NCBI Taxonomy" id="407974"/>
    <lineage>
        <taxon>Bacteria</taxon>
        <taxon>Bacillati</taxon>
        <taxon>Actinomycetota</taxon>
        <taxon>Actinomycetes</taxon>
        <taxon>Kitasatosporales</taxon>
        <taxon>Streptomycetaceae</taxon>
        <taxon>Kitasatospora</taxon>
    </lineage>
</organism>
<dbReference type="InterPro" id="IPR011990">
    <property type="entry name" value="TPR-like_helical_dom_sf"/>
</dbReference>
<evidence type="ECO:0000313" key="1">
    <source>
        <dbReference type="EMBL" id="GAA2134151.1"/>
    </source>
</evidence>
<gene>
    <name evidence="1" type="ORF">GCM10009760_11120</name>
</gene>
<proteinExistence type="predicted"/>
<accession>A0ABN2YYS0</accession>